<dbReference type="EMBL" id="LT554351">
    <property type="protein sequence ID" value="SAM04275.1"/>
    <property type="molecule type" value="Genomic_DNA"/>
</dbReference>
<evidence type="ECO:0000313" key="2">
    <source>
        <dbReference type="EMBL" id="SAM04275.1"/>
    </source>
</evidence>
<dbReference type="STRING" id="4829.A0A163JYL3"/>
<feature type="region of interest" description="Disordered" evidence="1">
    <location>
        <begin position="237"/>
        <end position="349"/>
    </location>
</feature>
<dbReference type="PANTHER" id="PTHR15615:SF94">
    <property type="entry name" value="PHO85 CYCLIN-6-RELATED"/>
    <property type="match status" value="1"/>
</dbReference>
<dbReference type="CDD" id="cd20558">
    <property type="entry name" value="CYCLIN_ScPCL7-like"/>
    <property type="match status" value="1"/>
</dbReference>
<evidence type="ECO:0008006" key="4">
    <source>
        <dbReference type="Google" id="ProtNLM"/>
    </source>
</evidence>
<dbReference type="InterPro" id="IPR013922">
    <property type="entry name" value="Cyclin_PHO80-like"/>
</dbReference>
<evidence type="ECO:0000313" key="3">
    <source>
        <dbReference type="Proteomes" id="UP000078561"/>
    </source>
</evidence>
<protein>
    <recommendedName>
        <fullName evidence="4">Cyclin</fullName>
    </recommendedName>
</protein>
<organism evidence="2">
    <name type="scientific">Absidia glauca</name>
    <name type="common">Pin mould</name>
    <dbReference type="NCBI Taxonomy" id="4829"/>
    <lineage>
        <taxon>Eukaryota</taxon>
        <taxon>Fungi</taxon>
        <taxon>Fungi incertae sedis</taxon>
        <taxon>Mucoromycota</taxon>
        <taxon>Mucoromycotina</taxon>
        <taxon>Mucoromycetes</taxon>
        <taxon>Mucorales</taxon>
        <taxon>Cunninghamellaceae</taxon>
        <taxon>Absidia</taxon>
    </lineage>
</organism>
<dbReference type="FunCoup" id="A0A163JYL3">
    <property type="interactions" value="54"/>
</dbReference>
<dbReference type="Gene3D" id="1.10.472.10">
    <property type="entry name" value="Cyclin-like"/>
    <property type="match status" value="1"/>
</dbReference>
<dbReference type="InParanoid" id="A0A163JYL3"/>
<dbReference type="Pfam" id="PF08613">
    <property type="entry name" value="Cyclin"/>
    <property type="match status" value="1"/>
</dbReference>
<feature type="compositionally biased region" description="Basic and acidic residues" evidence="1">
    <location>
        <begin position="65"/>
        <end position="86"/>
    </location>
</feature>
<dbReference type="SUPFAM" id="SSF47954">
    <property type="entry name" value="Cyclin-like"/>
    <property type="match status" value="1"/>
</dbReference>
<keyword evidence="3" id="KW-1185">Reference proteome</keyword>
<dbReference type="AlphaFoldDB" id="A0A163JYL3"/>
<feature type="compositionally biased region" description="Polar residues" evidence="1">
    <location>
        <begin position="259"/>
        <end position="289"/>
    </location>
</feature>
<feature type="compositionally biased region" description="Polar residues" evidence="1">
    <location>
        <begin position="325"/>
        <end position="349"/>
    </location>
</feature>
<feature type="compositionally biased region" description="Polar residues" evidence="1">
    <location>
        <begin position="237"/>
        <end position="251"/>
    </location>
</feature>
<feature type="compositionally biased region" description="Low complexity" evidence="1">
    <location>
        <begin position="40"/>
        <end position="53"/>
    </location>
</feature>
<feature type="region of interest" description="Disordered" evidence="1">
    <location>
        <begin position="39"/>
        <end position="92"/>
    </location>
</feature>
<dbReference type="Proteomes" id="UP000078561">
    <property type="component" value="Unassembled WGS sequence"/>
</dbReference>
<evidence type="ECO:0000256" key="1">
    <source>
        <dbReference type="SAM" id="MobiDB-lite"/>
    </source>
</evidence>
<gene>
    <name evidence="2" type="primary">ABSGL_10135.1 scaffold 11786</name>
</gene>
<reference evidence="2" key="1">
    <citation type="submission" date="2016-04" db="EMBL/GenBank/DDBJ databases">
        <authorList>
            <person name="Evans L.H."/>
            <person name="Alamgir A."/>
            <person name="Owens N."/>
            <person name="Weber N.D."/>
            <person name="Virtaneva K."/>
            <person name="Barbian K."/>
            <person name="Babar A."/>
            <person name="Rosenke K."/>
        </authorList>
    </citation>
    <scope>NUCLEOTIDE SEQUENCE [LARGE SCALE GENOMIC DNA]</scope>
    <source>
        <strain evidence="2">CBS 101.48</strain>
    </source>
</reference>
<dbReference type="OrthoDB" id="1060854at2759"/>
<feature type="compositionally biased region" description="Basic and acidic residues" evidence="1">
    <location>
        <begin position="296"/>
        <end position="308"/>
    </location>
</feature>
<accession>A0A163JYL3</accession>
<dbReference type="PANTHER" id="PTHR15615">
    <property type="match status" value="1"/>
</dbReference>
<dbReference type="GO" id="GO:0005634">
    <property type="term" value="C:nucleus"/>
    <property type="evidence" value="ECO:0007669"/>
    <property type="project" value="TreeGrafter"/>
</dbReference>
<dbReference type="GO" id="GO:0000307">
    <property type="term" value="C:cyclin-dependent protein kinase holoenzyme complex"/>
    <property type="evidence" value="ECO:0007669"/>
    <property type="project" value="TreeGrafter"/>
</dbReference>
<sequence>MEPAPAFHFDLALHPTKDTIKLIASLLEKVIIVNENARINNNNNNNSNNSNNNDDGKANDSAIIDGKDDQPDPAIDNHRHTDDNHRSSRRPSTSNIYTCFHARSIPSISIQAYLIRILKYCPCANECFLAILVYFDRMTKADPPARTMPLQVNSYNVHRLIIAGVMIASKLFSDVFFTNTRYAKVGGLPVSELNILEVEFLALNEYNMFVTIDEFQYYGDQLLLHWMKDHGDGQDLQNLVNNRSSTHTSTDMDGDSGMTPRQSDQEFNTAQISRATRQLSIDKTNGTPPITTPMKDANRKSDEIDQHRLFKRPSSRTVAGDQGGDSIQPSSYHSAQPSTTSYPSSEPKP</sequence>
<dbReference type="InterPro" id="IPR036915">
    <property type="entry name" value="Cyclin-like_sf"/>
</dbReference>
<dbReference type="GO" id="GO:0019901">
    <property type="term" value="F:protein kinase binding"/>
    <property type="evidence" value="ECO:0007669"/>
    <property type="project" value="InterPro"/>
</dbReference>
<dbReference type="GO" id="GO:0016538">
    <property type="term" value="F:cyclin-dependent protein serine/threonine kinase regulator activity"/>
    <property type="evidence" value="ECO:0007669"/>
    <property type="project" value="TreeGrafter"/>
</dbReference>
<name>A0A163JYL3_ABSGL</name>
<proteinExistence type="predicted"/>